<keyword evidence="2" id="KW-1185">Reference proteome</keyword>
<sequence>MLRNRHMRGRSSEGIGGFLNTLGIPVNGAPASDITLPVDSVRMAATTAAIDDYRAALGLTIRIINSGDVETLESTEAWV</sequence>
<name>A0ABM7U0B0_9BURK</name>
<evidence type="ECO:0000313" key="2">
    <source>
        <dbReference type="Proteomes" id="UP001319874"/>
    </source>
</evidence>
<dbReference type="EMBL" id="AP024958">
    <property type="protein sequence ID" value="BCZ84576.1"/>
    <property type="molecule type" value="Genomic_DNA"/>
</dbReference>
<protein>
    <submittedName>
        <fullName evidence="1">Uncharacterized protein</fullName>
    </submittedName>
</protein>
<accession>A0ABM7U0B0</accession>
<evidence type="ECO:0000313" key="1">
    <source>
        <dbReference type="EMBL" id="BCZ84576.1"/>
    </source>
</evidence>
<gene>
    <name evidence="1" type="ORF">PTKU64_82510</name>
</gene>
<proteinExistence type="predicted"/>
<dbReference type="Proteomes" id="UP001319874">
    <property type="component" value="Chromosome 4"/>
</dbReference>
<reference evidence="1 2" key="1">
    <citation type="journal article" date="2022" name="Front. Microbiol.">
        <title>Identification and characterization of a novel class of self-sufficient cytochrome P450 hydroxylase involved in cyclohexanecarboxylate degradation in Paraburkholderia terrae strain KU-64.</title>
        <authorList>
            <person name="Yamamoto T."/>
            <person name="Hasegawa Y."/>
            <person name="Iwaki H."/>
        </authorList>
    </citation>
    <scope>NUCLEOTIDE SEQUENCE [LARGE SCALE GENOMIC DNA]</scope>
    <source>
        <strain evidence="1 2">KU-64</strain>
    </source>
</reference>
<organism evidence="1 2">
    <name type="scientific">Paraburkholderia terrae</name>
    <dbReference type="NCBI Taxonomy" id="311230"/>
    <lineage>
        <taxon>Bacteria</taxon>
        <taxon>Pseudomonadati</taxon>
        <taxon>Pseudomonadota</taxon>
        <taxon>Betaproteobacteria</taxon>
        <taxon>Burkholderiales</taxon>
        <taxon>Burkholderiaceae</taxon>
        <taxon>Paraburkholderia</taxon>
    </lineage>
</organism>